<keyword evidence="1" id="KW-0863">Zinc-finger</keyword>
<organism evidence="3 4">
    <name type="scientific">Roridomyces roridus</name>
    <dbReference type="NCBI Taxonomy" id="1738132"/>
    <lineage>
        <taxon>Eukaryota</taxon>
        <taxon>Fungi</taxon>
        <taxon>Dikarya</taxon>
        <taxon>Basidiomycota</taxon>
        <taxon>Agaricomycotina</taxon>
        <taxon>Agaricomycetes</taxon>
        <taxon>Agaricomycetidae</taxon>
        <taxon>Agaricales</taxon>
        <taxon>Marasmiineae</taxon>
        <taxon>Mycenaceae</taxon>
        <taxon>Roridomyces</taxon>
    </lineage>
</organism>
<gene>
    <name evidence="3" type="ORF">FB45DRAFT_688270</name>
</gene>
<dbReference type="AlphaFoldDB" id="A0AAD7FGZ8"/>
<keyword evidence="1" id="KW-0862">Zinc</keyword>
<sequence>FTDDVATKLSDTVRRKCFNCRTIETSTWRRSNISPGKVLCNKCGLYERTHQRSRPDQLPSQKS</sequence>
<dbReference type="CDD" id="cd00202">
    <property type="entry name" value="ZnF_GATA"/>
    <property type="match status" value="1"/>
</dbReference>
<dbReference type="GO" id="GO:0008270">
    <property type="term" value="F:zinc ion binding"/>
    <property type="evidence" value="ECO:0007669"/>
    <property type="project" value="UniProtKB-KW"/>
</dbReference>
<name>A0AAD7FGZ8_9AGAR</name>
<protein>
    <recommendedName>
        <fullName evidence="2">GATA-type domain-containing protein</fullName>
    </recommendedName>
</protein>
<dbReference type="InterPro" id="IPR013088">
    <property type="entry name" value="Znf_NHR/GATA"/>
</dbReference>
<dbReference type="SUPFAM" id="SSF57716">
    <property type="entry name" value="Glucocorticoid receptor-like (DNA-binding domain)"/>
    <property type="match status" value="1"/>
</dbReference>
<dbReference type="Pfam" id="PF00320">
    <property type="entry name" value="GATA"/>
    <property type="match status" value="1"/>
</dbReference>
<dbReference type="Proteomes" id="UP001221142">
    <property type="component" value="Unassembled WGS sequence"/>
</dbReference>
<dbReference type="InterPro" id="IPR000679">
    <property type="entry name" value="Znf_GATA"/>
</dbReference>
<dbReference type="PROSITE" id="PS50114">
    <property type="entry name" value="GATA_ZN_FINGER_2"/>
    <property type="match status" value="1"/>
</dbReference>
<evidence type="ECO:0000256" key="1">
    <source>
        <dbReference type="PROSITE-ProRule" id="PRU00094"/>
    </source>
</evidence>
<dbReference type="SMART" id="SM00401">
    <property type="entry name" value="ZnF_GATA"/>
    <property type="match status" value="1"/>
</dbReference>
<dbReference type="GO" id="GO:0006355">
    <property type="term" value="P:regulation of DNA-templated transcription"/>
    <property type="evidence" value="ECO:0007669"/>
    <property type="project" value="InterPro"/>
</dbReference>
<keyword evidence="4" id="KW-1185">Reference proteome</keyword>
<accession>A0AAD7FGZ8</accession>
<comment type="caution">
    <text evidence="3">The sequence shown here is derived from an EMBL/GenBank/DDBJ whole genome shotgun (WGS) entry which is preliminary data.</text>
</comment>
<feature type="domain" description="GATA-type" evidence="2">
    <location>
        <begin position="11"/>
        <end position="63"/>
    </location>
</feature>
<evidence type="ECO:0000313" key="4">
    <source>
        <dbReference type="Proteomes" id="UP001221142"/>
    </source>
</evidence>
<feature type="non-terminal residue" evidence="3">
    <location>
        <position position="1"/>
    </location>
</feature>
<feature type="non-terminal residue" evidence="3">
    <location>
        <position position="63"/>
    </location>
</feature>
<evidence type="ECO:0000313" key="3">
    <source>
        <dbReference type="EMBL" id="KAJ7618078.1"/>
    </source>
</evidence>
<proteinExistence type="predicted"/>
<keyword evidence="1" id="KW-0479">Metal-binding</keyword>
<evidence type="ECO:0000259" key="2">
    <source>
        <dbReference type="PROSITE" id="PS50114"/>
    </source>
</evidence>
<dbReference type="GO" id="GO:0043565">
    <property type="term" value="F:sequence-specific DNA binding"/>
    <property type="evidence" value="ECO:0007669"/>
    <property type="project" value="InterPro"/>
</dbReference>
<dbReference type="Gene3D" id="3.30.50.10">
    <property type="entry name" value="Erythroid Transcription Factor GATA-1, subunit A"/>
    <property type="match status" value="1"/>
</dbReference>
<dbReference type="EMBL" id="JARKIF010000020">
    <property type="protein sequence ID" value="KAJ7618078.1"/>
    <property type="molecule type" value="Genomic_DNA"/>
</dbReference>
<reference evidence="3" key="1">
    <citation type="submission" date="2023-03" db="EMBL/GenBank/DDBJ databases">
        <title>Massive genome expansion in bonnet fungi (Mycena s.s.) driven by repeated elements and novel gene families across ecological guilds.</title>
        <authorList>
            <consortium name="Lawrence Berkeley National Laboratory"/>
            <person name="Harder C.B."/>
            <person name="Miyauchi S."/>
            <person name="Viragh M."/>
            <person name="Kuo A."/>
            <person name="Thoen E."/>
            <person name="Andreopoulos B."/>
            <person name="Lu D."/>
            <person name="Skrede I."/>
            <person name="Drula E."/>
            <person name="Henrissat B."/>
            <person name="Morin E."/>
            <person name="Kohler A."/>
            <person name="Barry K."/>
            <person name="LaButti K."/>
            <person name="Morin E."/>
            <person name="Salamov A."/>
            <person name="Lipzen A."/>
            <person name="Mereny Z."/>
            <person name="Hegedus B."/>
            <person name="Baldrian P."/>
            <person name="Stursova M."/>
            <person name="Weitz H."/>
            <person name="Taylor A."/>
            <person name="Grigoriev I.V."/>
            <person name="Nagy L.G."/>
            <person name="Martin F."/>
            <person name="Kauserud H."/>
        </authorList>
    </citation>
    <scope>NUCLEOTIDE SEQUENCE</scope>
    <source>
        <strain evidence="3">9284</strain>
    </source>
</reference>